<evidence type="ECO:0000256" key="2">
    <source>
        <dbReference type="ARBA" id="ARBA00005583"/>
    </source>
</evidence>
<feature type="transmembrane region" description="Helical" evidence="14">
    <location>
        <begin position="280"/>
        <end position="299"/>
    </location>
</feature>
<dbReference type="GO" id="GO:0008360">
    <property type="term" value="P:regulation of cell shape"/>
    <property type="evidence" value="ECO:0007669"/>
    <property type="project" value="UniProtKB-KW"/>
</dbReference>
<dbReference type="GO" id="GO:0051301">
    <property type="term" value="P:cell division"/>
    <property type="evidence" value="ECO:0007669"/>
    <property type="project" value="UniProtKB-KW"/>
</dbReference>
<evidence type="ECO:0000313" key="15">
    <source>
        <dbReference type="EMBL" id="QEK38354.1"/>
    </source>
</evidence>
<comment type="cofactor">
    <cofactor evidence="13">
        <name>Mg(2+)</name>
        <dbReference type="ChEBI" id="CHEBI:18420"/>
    </cofactor>
</comment>
<keyword evidence="16" id="KW-1185">Reference proteome</keyword>
<evidence type="ECO:0000256" key="5">
    <source>
        <dbReference type="ARBA" id="ARBA00022692"/>
    </source>
</evidence>
<keyword evidence="10" id="KW-0131">Cell cycle</keyword>
<feature type="binding site" evidence="13">
    <location>
        <position position="284"/>
    </location>
    <ligand>
        <name>Mg(2+)</name>
        <dbReference type="ChEBI" id="CHEBI:18420"/>
    </ligand>
</feature>
<dbReference type="CDD" id="cd06852">
    <property type="entry name" value="GT_MraY"/>
    <property type="match status" value="1"/>
</dbReference>
<accession>A0A5C0UH38</accession>
<evidence type="ECO:0000256" key="7">
    <source>
        <dbReference type="ARBA" id="ARBA00022984"/>
    </source>
</evidence>
<feature type="binding site" evidence="13">
    <location>
        <position position="223"/>
    </location>
    <ligand>
        <name>Mg(2+)</name>
        <dbReference type="ChEBI" id="CHEBI:18420"/>
    </ligand>
</feature>
<evidence type="ECO:0000256" key="3">
    <source>
        <dbReference type="ARBA" id="ARBA00022618"/>
    </source>
</evidence>
<dbReference type="GO" id="GO:0009252">
    <property type="term" value="P:peptidoglycan biosynthetic process"/>
    <property type="evidence" value="ECO:0007669"/>
    <property type="project" value="UniProtKB-UniRule"/>
</dbReference>
<evidence type="ECO:0000256" key="12">
    <source>
        <dbReference type="NCBIfam" id="TIGR00445"/>
    </source>
</evidence>
<keyword evidence="7" id="KW-0573">Peptidoglycan synthesis</keyword>
<keyword evidence="8 14" id="KW-1133">Transmembrane helix</keyword>
<dbReference type="RefSeq" id="WP_148971470.1">
    <property type="nucleotide sequence ID" value="NZ_CP043316.1"/>
</dbReference>
<evidence type="ECO:0000256" key="6">
    <source>
        <dbReference type="ARBA" id="ARBA00022960"/>
    </source>
</evidence>
<dbReference type="GO" id="GO:0071555">
    <property type="term" value="P:cell wall organization"/>
    <property type="evidence" value="ECO:0007669"/>
    <property type="project" value="UniProtKB-KW"/>
</dbReference>
<dbReference type="Proteomes" id="UP000325004">
    <property type="component" value="Chromosome"/>
</dbReference>
<dbReference type="InterPro" id="IPR018480">
    <property type="entry name" value="PNAcMuramoyl-5peptid_Trfase_CS"/>
</dbReference>
<feature type="transmembrane region" description="Helical" evidence="14">
    <location>
        <begin position="231"/>
        <end position="249"/>
    </location>
</feature>
<feature type="transmembrane region" description="Helical" evidence="14">
    <location>
        <begin position="169"/>
        <end position="187"/>
    </location>
</feature>
<evidence type="ECO:0000256" key="4">
    <source>
        <dbReference type="ARBA" id="ARBA00022679"/>
    </source>
</evidence>
<evidence type="ECO:0000256" key="8">
    <source>
        <dbReference type="ARBA" id="ARBA00022989"/>
    </source>
</evidence>
<dbReference type="KEGG" id="cpri:FZC34_00225"/>
<feature type="transmembrane region" description="Helical" evidence="14">
    <location>
        <begin position="131"/>
        <end position="149"/>
    </location>
</feature>
<evidence type="ECO:0000256" key="13">
    <source>
        <dbReference type="PIRSR" id="PIRSR600715-1"/>
    </source>
</evidence>
<dbReference type="GO" id="GO:0046872">
    <property type="term" value="F:metal ion binding"/>
    <property type="evidence" value="ECO:0007669"/>
    <property type="project" value="UniProtKB-KW"/>
</dbReference>
<dbReference type="EMBL" id="CP043316">
    <property type="protein sequence ID" value="QEK38354.1"/>
    <property type="molecule type" value="Genomic_DNA"/>
</dbReference>
<sequence length="374" mass="43008">MEFKFKILQIVQFASLLLVNRINTSKLYSFIIALLIAPSIAMNFISEKSMYLIFISQISDILSFSMICTFFALYTYIKIKNKKASQPISKYIKKHKHKRNIPTLGGVIFIGIFLLYSFSSLGGSDGKFLNIQHYMIICITVLFGLIGFYDDIIKLYYKNNHGISARYKFLLQFVTSIVILLVFKSYLNLNTNLNIKHFDYLNFNYLTIIWWSFVVVSSANAVNLTDGLDGLAGSCSLVSLLFLITFQIYHFGFSANVALLSIMFATLLSFMQFNKYPAKIFMGDTGSMALGAFLAINHLVISCEWLFILTGCIFVLETLSVIIQIFSIKVFKRKVFIIAPIHHHFEHYFHEKNVTKIFYYFMLIVNLGVLFIYI</sequence>
<evidence type="ECO:0000256" key="10">
    <source>
        <dbReference type="ARBA" id="ARBA00023306"/>
    </source>
</evidence>
<comment type="similarity">
    <text evidence="2">Belongs to the glycosyltransferase 4 family. MraY subfamily.</text>
</comment>
<keyword evidence="3" id="KW-0132">Cell division</keyword>
<keyword evidence="5 14" id="KW-0812">Transmembrane</keyword>
<feature type="transmembrane region" description="Helical" evidence="14">
    <location>
        <begin position="51"/>
        <end position="79"/>
    </location>
</feature>
<gene>
    <name evidence="15" type="primary">mraY</name>
    <name evidence="15" type="ORF">FZC34_00225</name>
</gene>
<reference evidence="15 16" key="1">
    <citation type="submission" date="2019-08" db="EMBL/GenBank/DDBJ databases">
        <title>Highly reduced genomes of protist endosymbionts show evolutionary convergence.</title>
        <authorList>
            <person name="George E."/>
            <person name="Husnik F."/>
            <person name="Tashyreva D."/>
            <person name="Prokopchuk G."/>
            <person name="Horak A."/>
            <person name="Kwong W.K."/>
            <person name="Lukes J."/>
            <person name="Keeling P.J."/>
        </authorList>
    </citation>
    <scope>NUCLEOTIDE SEQUENCE [LARGE SCALE GENOMIC DNA]</scope>
    <source>
        <strain evidence="15">1604LC</strain>
    </source>
</reference>
<dbReference type="PANTHER" id="PTHR22926:SF5">
    <property type="entry name" value="PHOSPHO-N-ACETYLMURAMOYL-PENTAPEPTIDE-TRANSFERASE HOMOLOG"/>
    <property type="match status" value="1"/>
</dbReference>
<dbReference type="PROSITE" id="PS01348">
    <property type="entry name" value="MRAY_2"/>
    <property type="match status" value="1"/>
</dbReference>
<keyword evidence="4 15" id="KW-0808">Transferase</keyword>
<feature type="transmembrane region" description="Helical" evidence="14">
    <location>
        <begin position="357"/>
        <end position="373"/>
    </location>
</feature>
<protein>
    <recommendedName>
        <fullName evidence="12">Phospho-N-acetylmuramoyl-pentapeptide-transferase</fullName>
        <ecNumber evidence="12">2.7.8.13</ecNumber>
    </recommendedName>
</protein>
<keyword evidence="13" id="KW-0479">Metal-binding</keyword>
<name>A0A5C0UH38_9PROT</name>
<evidence type="ECO:0000313" key="16">
    <source>
        <dbReference type="Proteomes" id="UP000325004"/>
    </source>
</evidence>
<keyword evidence="9 14" id="KW-0472">Membrane</keyword>
<feature type="transmembrane region" description="Helical" evidence="14">
    <location>
        <begin position="255"/>
        <end position="273"/>
    </location>
</feature>
<dbReference type="Pfam" id="PF00953">
    <property type="entry name" value="Glycos_transf_4"/>
    <property type="match status" value="1"/>
</dbReference>
<feature type="transmembrane region" description="Helical" evidence="14">
    <location>
        <begin position="27"/>
        <end position="45"/>
    </location>
</feature>
<dbReference type="PANTHER" id="PTHR22926">
    <property type="entry name" value="PHOSPHO-N-ACETYLMURAMOYL-PENTAPEPTIDE-TRANSFERASE"/>
    <property type="match status" value="1"/>
</dbReference>
<organism evidence="15 16">
    <name type="scientific">Candidatus Cytomitobacter primus</name>
    <dbReference type="NCBI Taxonomy" id="2066024"/>
    <lineage>
        <taxon>Bacteria</taxon>
        <taxon>Pseudomonadati</taxon>
        <taxon>Pseudomonadota</taxon>
        <taxon>Alphaproteobacteria</taxon>
        <taxon>Holosporales</taxon>
        <taxon>Holosporaceae</taxon>
        <taxon>Candidatus Cytomitobacter</taxon>
    </lineage>
</organism>
<evidence type="ECO:0000256" key="11">
    <source>
        <dbReference type="ARBA" id="ARBA00023316"/>
    </source>
</evidence>
<dbReference type="NCBIfam" id="TIGR00445">
    <property type="entry name" value="mraY"/>
    <property type="match status" value="1"/>
</dbReference>
<evidence type="ECO:0000256" key="14">
    <source>
        <dbReference type="SAM" id="Phobius"/>
    </source>
</evidence>
<dbReference type="AlphaFoldDB" id="A0A5C0UH38"/>
<dbReference type="EC" id="2.7.8.13" evidence="12"/>
<comment type="subcellular location">
    <subcellularLocation>
        <location evidence="1">Membrane</location>
        <topology evidence="1">Multi-pass membrane protein</topology>
    </subcellularLocation>
</comment>
<dbReference type="GO" id="GO:0008963">
    <property type="term" value="F:phospho-N-acetylmuramoyl-pentapeptide-transferase activity"/>
    <property type="evidence" value="ECO:0007669"/>
    <property type="project" value="UniProtKB-UniRule"/>
</dbReference>
<dbReference type="InterPro" id="IPR000715">
    <property type="entry name" value="Glycosyl_transferase_4"/>
</dbReference>
<feature type="transmembrane region" description="Helical" evidence="14">
    <location>
        <begin position="207"/>
        <end position="224"/>
    </location>
</feature>
<proteinExistence type="inferred from homology"/>
<dbReference type="OrthoDB" id="9805475at2"/>
<dbReference type="InterPro" id="IPR003524">
    <property type="entry name" value="PNAcMuramoyl-5peptid_Trfase"/>
</dbReference>
<dbReference type="GO" id="GO:0005886">
    <property type="term" value="C:plasma membrane"/>
    <property type="evidence" value="ECO:0007669"/>
    <property type="project" value="TreeGrafter"/>
</dbReference>
<keyword evidence="13" id="KW-0460">Magnesium</keyword>
<evidence type="ECO:0000256" key="1">
    <source>
        <dbReference type="ARBA" id="ARBA00004141"/>
    </source>
</evidence>
<evidence type="ECO:0000256" key="9">
    <source>
        <dbReference type="ARBA" id="ARBA00023136"/>
    </source>
</evidence>
<feature type="transmembrane region" description="Helical" evidence="14">
    <location>
        <begin position="100"/>
        <end position="119"/>
    </location>
</feature>
<feature type="transmembrane region" description="Helical" evidence="14">
    <location>
        <begin position="305"/>
        <end position="326"/>
    </location>
</feature>
<keyword evidence="6" id="KW-0133">Cell shape</keyword>
<keyword evidence="11" id="KW-0961">Cell wall biogenesis/degradation</keyword>